<dbReference type="PANTHER" id="PTHR44196:SF1">
    <property type="entry name" value="DEHYDROGENASE_REDUCTASE SDR FAMILY MEMBER 7B"/>
    <property type="match status" value="1"/>
</dbReference>
<gene>
    <name evidence="4" type="ORF">FHX80_12638</name>
</gene>
<protein>
    <submittedName>
        <fullName evidence="4">NADP-dependent 3-hydroxy acid dehydrogenase YdfG</fullName>
    </submittedName>
</protein>
<accession>A0A561TYY5</accession>
<evidence type="ECO:0000256" key="2">
    <source>
        <dbReference type="ARBA" id="ARBA00023002"/>
    </source>
</evidence>
<dbReference type="PRINTS" id="PR00081">
    <property type="entry name" value="GDHRDH"/>
</dbReference>
<dbReference type="GO" id="GO:0016020">
    <property type="term" value="C:membrane"/>
    <property type="evidence" value="ECO:0007669"/>
    <property type="project" value="TreeGrafter"/>
</dbReference>
<dbReference type="InterPro" id="IPR036291">
    <property type="entry name" value="NAD(P)-bd_dom_sf"/>
</dbReference>
<name>A0A561TYY5_9ACTN</name>
<dbReference type="EMBL" id="VIWW01000002">
    <property type="protein sequence ID" value="TWF92318.1"/>
    <property type="molecule type" value="Genomic_DNA"/>
</dbReference>
<dbReference type="Gene3D" id="3.40.50.720">
    <property type="entry name" value="NAD(P)-binding Rossmann-like Domain"/>
    <property type="match status" value="1"/>
</dbReference>
<keyword evidence="2" id="KW-0560">Oxidoreductase</keyword>
<dbReference type="Proteomes" id="UP000318186">
    <property type="component" value="Unassembled WGS sequence"/>
</dbReference>
<dbReference type="AlphaFoldDB" id="A0A561TYY5"/>
<organism evidence="4 5">
    <name type="scientific">Streptomyces brevispora</name>
    <dbReference type="NCBI Taxonomy" id="887462"/>
    <lineage>
        <taxon>Bacteria</taxon>
        <taxon>Bacillati</taxon>
        <taxon>Actinomycetota</taxon>
        <taxon>Actinomycetes</taxon>
        <taxon>Kitasatosporales</taxon>
        <taxon>Streptomycetaceae</taxon>
        <taxon>Streptomyces</taxon>
    </lineage>
</organism>
<dbReference type="InterPro" id="IPR002347">
    <property type="entry name" value="SDR_fam"/>
</dbReference>
<evidence type="ECO:0000256" key="1">
    <source>
        <dbReference type="ARBA" id="ARBA00006484"/>
    </source>
</evidence>
<dbReference type="PRINTS" id="PR00080">
    <property type="entry name" value="SDRFAMILY"/>
</dbReference>
<proteinExistence type="inferred from homology"/>
<dbReference type="Pfam" id="PF00106">
    <property type="entry name" value="adh_short"/>
    <property type="match status" value="1"/>
</dbReference>
<evidence type="ECO:0000256" key="3">
    <source>
        <dbReference type="RuleBase" id="RU000363"/>
    </source>
</evidence>
<evidence type="ECO:0000313" key="4">
    <source>
        <dbReference type="EMBL" id="TWF92318.1"/>
    </source>
</evidence>
<comment type="caution">
    <text evidence="4">The sequence shown here is derived from an EMBL/GenBank/DDBJ whole genome shotgun (WGS) entry which is preliminary data.</text>
</comment>
<evidence type="ECO:0000313" key="5">
    <source>
        <dbReference type="Proteomes" id="UP000318186"/>
    </source>
</evidence>
<reference evidence="4 5" key="1">
    <citation type="submission" date="2019-06" db="EMBL/GenBank/DDBJ databases">
        <title>Sequencing the genomes of 1000 actinobacteria strains.</title>
        <authorList>
            <person name="Klenk H.-P."/>
        </authorList>
    </citation>
    <scope>NUCLEOTIDE SEQUENCE [LARGE SCALE GENOMIC DNA]</scope>
    <source>
        <strain evidence="4 5">DSM 42059</strain>
    </source>
</reference>
<comment type="similarity">
    <text evidence="1 3">Belongs to the short-chain dehydrogenases/reductases (SDR) family.</text>
</comment>
<dbReference type="SUPFAM" id="SSF51735">
    <property type="entry name" value="NAD(P)-binding Rossmann-fold domains"/>
    <property type="match status" value="1"/>
</dbReference>
<dbReference type="PANTHER" id="PTHR44196">
    <property type="entry name" value="DEHYDROGENASE/REDUCTASE SDR FAMILY MEMBER 7B"/>
    <property type="match status" value="1"/>
</dbReference>
<sequence>MQAELMGTAALVTGASSGIGRATACRLAAHGATVALLARQAEALEQVCREIRSAGGDAFVVCADLVDAVGAEQAVAQVIDRAGRLDMLINCAGAAHLSSFADDAPSQWQCMIDTNLSGTLNVSHAALSYLAAAARSDRGTADLVTVGFTAGRQSGPVTSVYAATKQAITAWSEGLRRELAPSGVRVGLIQPGLVDTPLARRLGAGPGQGLNAAVVADAIVYVVTRPAGVAVAELVVRAVGR</sequence>
<dbReference type="GO" id="GO:0016491">
    <property type="term" value="F:oxidoreductase activity"/>
    <property type="evidence" value="ECO:0007669"/>
    <property type="project" value="UniProtKB-KW"/>
</dbReference>